<sequence>MAAFQAVTRRGPRALWGMVADDLVSGIWYLGRMLDREEHAAARAAELLPGGTAPLHGPAGFRRLPAGELTRTRAGCCMYYAIRPAEACLTCPRVGDAERSRRLTA</sequence>
<dbReference type="Pfam" id="PF11575">
    <property type="entry name" value="FhuF_C"/>
    <property type="match status" value="1"/>
</dbReference>
<dbReference type="EMBL" id="VIGB01000003">
    <property type="protein sequence ID" value="TQF06615.1"/>
    <property type="molecule type" value="Genomic_DNA"/>
</dbReference>
<dbReference type="GO" id="GO:0051537">
    <property type="term" value="F:2 iron, 2 sulfur cluster binding"/>
    <property type="evidence" value="ECO:0007669"/>
    <property type="project" value="InterPro"/>
</dbReference>
<evidence type="ECO:0000313" key="3">
    <source>
        <dbReference type="Proteomes" id="UP000319103"/>
    </source>
</evidence>
<dbReference type="RefSeq" id="WP_141637029.1">
    <property type="nucleotide sequence ID" value="NZ_VIGB01000003.1"/>
</dbReference>
<comment type="caution">
    <text evidence="2">The sequence shown here is derived from an EMBL/GenBank/DDBJ whole genome shotgun (WGS) entry which is preliminary data.</text>
</comment>
<evidence type="ECO:0000313" key="2">
    <source>
        <dbReference type="EMBL" id="TQF06615.1"/>
    </source>
</evidence>
<proteinExistence type="predicted"/>
<dbReference type="Proteomes" id="UP000319103">
    <property type="component" value="Unassembled WGS sequence"/>
</dbReference>
<keyword evidence="3" id="KW-1185">Reference proteome</keyword>
<evidence type="ECO:0000259" key="1">
    <source>
        <dbReference type="Pfam" id="PF11575"/>
    </source>
</evidence>
<reference evidence="2 3" key="1">
    <citation type="submission" date="2019-06" db="EMBL/GenBank/DDBJ databases">
        <title>Description of Kitasatospora acidophila sp. nov. isolated from pine grove soil, and reclassification of Streptomyces novaecaesareae to Kitasatospora novaeceasareae comb. nov.</title>
        <authorList>
            <person name="Kim M.J."/>
        </authorList>
    </citation>
    <scope>NUCLEOTIDE SEQUENCE [LARGE SCALE GENOMIC DNA]</scope>
    <source>
        <strain evidence="2 3">MMS16-CNU292</strain>
    </source>
</reference>
<feature type="domain" description="Ferric siderophore reductase C-terminal" evidence="1">
    <location>
        <begin position="73"/>
        <end position="93"/>
    </location>
</feature>
<accession>A0A540WC43</accession>
<dbReference type="InterPro" id="IPR024726">
    <property type="entry name" value="FhuF_C"/>
</dbReference>
<name>A0A540WC43_9ACTN</name>
<protein>
    <submittedName>
        <fullName evidence="2">(2Fe-2S)-binding protein</fullName>
    </submittedName>
</protein>
<dbReference type="AlphaFoldDB" id="A0A540WC43"/>
<gene>
    <name evidence="2" type="ORF">E6W39_36015</name>
</gene>
<dbReference type="OrthoDB" id="5181364at2"/>
<organism evidence="2 3">
    <name type="scientific">Kitasatospora acidiphila</name>
    <dbReference type="NCBI Taxonomy" id="2567942"/>
    <lineage>
        <taxon>Bacteria</taxon>
        <taxon>Bacillati</taxon>
        <taxon>Actinomycetota</taxon>
        <taxon>Actinomycetes</taxon>
        <taxon>Kitasatosporales</taxon>
        <taxon>Streptomycetaceae</taxon>
        <taxon>Kitasatospora</taxon>
    </lineage>
</organism>